<dbReference type="EMBL" id="MT141540">
    <property type="protein sequence ID" value="QJA65547.1"/>
    <property type="molecule type" value="Genomic_DNA"/>
</dbReference>
<reference evidence="2" key="1">
    <citation type="submission" date="2020-03" db="EMBL/GenBank/DDBJ databases">
        <title>The deep terrestrial virosphere.</title>
        <authorList>
            <person name="Holmfeldt K."/>
            <person name="Nilsson E."/>
            <person name="Simone D."/>
            <person name="Lopez-Fernandez M."/>
            <person name="Wu X."/>
            <person name="de Brujin I."/>
            <person name="Lundin D."/>
            <person name="Andersson A."/>
            <person name="Bertilsson S."/>
            <person name="Dopson M."/>
        </authorList>
    </citation>
    <scope>NUCLEOTIDE SEQUENCE</scope>
    <source>
        <strain evidence="2">MM415A00224</strain>
        <strain evidence="1">MM415B00387</strain>
    </source>
</reference>
<gene>
    <name evidence="2" type="ORF">MM415A00224_0016</name>
    <name evidence="1" type="ORF">MM415B00387_0040</name>
</gene>
<organism evidence="2">
    <name type="scientific">viral metagenome</name>
    <dbReference type="NCBI Taxonomy" id="1070528"/>
    <lineage>
        <taxon>unclassified sequences</taxon>
        <taxon>metagenomes</taxon>
        <taxon>organismal metagenomes</taxon>
    </lineage>
</organism>
<evidence type="ECO:0000313" key="2">
    <source>
        <dbReference type="EMBL" id="QJA84117.1"/>
    </source>
</evidence>
<sequence length="121" mass="13437">MIGSRGVVGRRIAIHVTQKVDEMALFQLARYRPNLTALDIQNFCGYIQMTRGKVLGTVFIQQAKWVSIDDFHGRSKLNAQAMCAVAGKFCLFLEDAKPIVPAIPFRGRQGIFNVPDELLAG</sequence>
<dbReference type="AlphaFoldDB" id="A0A6M3KPU7"/>
<protein>
    <submittedName>
        <fullName evidence="2">Uncharacterized protein</fullName>
    </submittedName>
</protein>
<proteinExistence type="predicted"/>
<name>A0A6M3KPU7_9ZZZZ</name>
<accession>A0A6M3KPU7</accession>
<evidence type="ECO:0000313" key="1">
    <source>
        <dbReference type="EMBL" id="QJA65547.1"/>
    </source>
</evidence>
<dbReference type="EMBL" id="MT142524">
    <property type="protein sequence ID" value="QJA84117.1"/>
    <property type="molecule type" value="Genomic_DNA"/>
</dbReference>